<protein>
    <recommendedName>
        <fullName evidence="10">Phospholipase A-2-activating protein</fullName>
    </recommendedName>
</protein>
<dbReference type="Gene3D" id="1.25.10.10">
    <property type="entry name" value="Leucine-rich Repeat Variant"/>
    <property type="match status" value="2"/>
</dbReference>
<evidence type="ECO:0000256" key="3">
    <source>
        <dbReference type="ARBA" id="ARBA00022574"/>
    </source>
</evidence>
<feature type="repeat" description="WD" evidence="5">
    <location>
        <begin position="15"/>
        <end position="55"/>
    </location>
</feature>
<dbReference type="GO" id="GO:0043130">
    <property type="term" value="F:ubiquitin binding"/>
    <property type="evidence" value="ECO:0007669"/>
    <property type="project" value="TreeGrafter"/>
</dbReference>
<feature type="domain" description="PUL" evidence="7">
    <location>
        <begin position="472"/>
        <end position="743"/>
    </location>
</feature>
<dbReference type="FunFam" id="3.10.20.870:FF:000002">
    <property type="entry name" value="Transducin family protein / WD-40 repeat family protein"/>
    <property type="match status" value="2"/>
</dbReference>
<name>A0A8S9JLF4_BRACR</name>
<dbReference type="SUPFAM" id="SSF50998">
    <property type="entry name" value="Quinoprotein alcohol dehydrogenase-like"/>
    <property type="match status" value="1"/>
</dbReference>
<dbReference type="Gene3D" id="2.130.10.10">
    <property type="entry name" value="YVTN repeat-like/Quinoprotein amine dehydrogenase"/>
    <property type="match status" value="1"/>
</dbReference>
<dbReference type="SMART" id="SM00320">
    <property type="entry name" value="WD40"/>
    <property type="match status" value="7"/>
</dbReference>
<dbReference type="GO" id="GO:0005634">
    <property type="term" value="C:nucleus"/>
    <property type="evidence" value="ECO:0007669"/>
    <property type="project" value="TreeGrafter"/>
</dbReference>
<evidence type="ECO:0000313" key="9">
    <source>
        <dbReference type="Proteomes" id="UP000712281"/>
    </source>
</evidence>
<dbReference type="PROSITE" id="PS51396">
    <property type="entry name" value="PUL"/>
    <property type="match status" value="2"/>
</dbReference>
<sequence length="1253" mass="138858">MMDIDFNEYKLRCELRGHDDDVRGICVCTDENIATSSRDRTIRVWSLGSDDKRKFSASKILLGHTSFVGPLAWIPPSEEYPEGRLVSGSMDTSVLVWNLVNGEVVQSLKGHKMQVTGVTLDDDDIVSSSVDQTLRRWRNGELVESWEAHQSPVQAVLKLPSGELVSGSSDTTLKLWKGKTSLRTFTGHAEYLVFQNSSIRLWALSGEVLLEMVGHTSIVYSVDAHASGLIVSGSEDRHAKIWKDGVCVQSLEHPGCVWDAKFLESGDIVTACSDGVARVWTVRDGMIADQMEIDAFDSLISQYKLSRKKVGGMKLDELPGLDTLTLPGTSDGQTKVVREGDNGVAYAWNMSEQRWDKIGEVVDGPDGVGDRPILDGAQYDFVFDVDIGDGEPIRKLPYNRSDNPYDAADKWLLKENLPVAYRQQIVDFILQNSGQKDFNFNPSFRDPFTGANAYVPGQASHTAATPAKPLYKHIPKRGVLVFDVAQYDGILKKMTEFNNTLRSDPVNTDKSMTEAEVSRVGAIVKILKDTSHYHATNFADMDIALLLKVIQAWPPAMMFPATDLVRMLVLHPHGASLLIKLVENNNDLLLDVIKKVTEDSALLANLLTTVRVLVNLFKNPSFHYWLQRHHSQILDAFSNCYSSPNKNLQLAYSTLLLNYAVLLIEKKDQEGQSQVLSAALQIAEEEAADVDSKFRSLVAIGSLMLEGLVKKIAIDFEVESIAKSAKASKEAKIVEVDKKSDSALVAYILNGVCVQSLEHPGCVWDAKFLESGDIVTACSDGVARVWTVRDGMIADQMEIDAFDSLISQYKLSRKKVGGMKLDELPGIDALTLPGTSDGQTKVVREGDNGVAYAWNMSEQRWDKIGEVVDGPDGVGDRPILDGAQYDFVFDVDIGDGEPIRKLPYNRSENPYDAADKWLLKENLPVAYRQQIVDFILQNSGQKDFTFNPSFRDPFTGANAYVPEQASHIAATPAKPLYKHIPKRGVLVFDVAQYEGILKKMTEFNNTLRSDPVNTDKSMTESEVARVGAIVKILKDTSHYHATNFTDMDIALLLNVIQAWPAAMMFPATDLVRMLVLHPHGASLLFKHVENNNDLLLDVIKKVTEDSALPANLLTTVRVLVNLFKNPSFHHWLQRHHSQILDAFSNCYSSPNKNLQLAYSTLLLNYAVLLIEKKDEEGQAQVLSAALQIAEEEAADVDSKFRSLVAIGSLMLEGLVKKIAIDFEVESIAKSAKASKEAKIIEIGTDIDLLIRQP</sequence>
<dbReference type="EMBL" id="QGKW02001660">
    <property type="protein sequence ID" value="KAF2582227.1"/>
    <property type="molecule type" value="Genomic_DNA"/>
</dbReference>
<feature type="repeat" description="WD" evidence="5">
    <location>
        <begin position="108"/>
        <end position="137"/>
    </location>
</feature>
<feature type="domain" description="PFU" evidence="6">
    <location>
        <begin position="347"/>
        <end position="443"/>
    </location>
</feature>
<dbReference type="Pfam" id="PF08324">
    <property type="entry name" value="PUL"/>
    <property type="match status" value="2"/>
</dbReference>
<dbReference type="InterPro" id="IPR020472">
    <property type="entry name" value="WD40_PAC1"/>
</dbReference>
<evidence type="ECO:0000259" key="7">
    <source>
        <dbReference type="PROSITE" id="PS51396"/>
    </source>
</evidence>
<dbReference type="CDD" id="cd00200">
    <property type="entry name" value="WD40"/>
    <property type="match status" value="1"/>
</dbReference>
<evidence type="ECO:0008006" key="10">
    <source>
        <dbReference type="Google" id="ProtNLM"/>
    </source>
</evidence>
<dbReference type="FunFam" id="1.25.10.10:FF:000250">
    <property type="entry name" value="Phospholipase A-2-activating protein isoform A"/>
    <property type="match status" value="2"/>
</dbReference>
<organism evidence="8 9">
    <name type="scientific">Brassica cretica</name>
    <name type="common">Mustard</name>
    <dbReference type="NCBI Taxonomy" id="69181"/>
    <lineage>
        <taxon>Eukaryota</taxon>
        <taxon>Viridiplantae</taxon>
        <taxon>Streptophyta</taxon>
        <taxon>Embryophyta</taxon>
        <taxon>Tracheophyta</taxon>
        <taxon>Spermatophyta</taxon>
        <taxon>Magnoliopsida</taxon>
        <taxon>eudicotyledons</taxon>
        <taxon>Gunneridae</taxon>
        <taxon>Pentapetalae</taxon>
        <taxon>rosids</taxon>
        <taxon>malvids</taxon>
        <taxon>Brassicales</taxon>
        <taxon>Brassicaceae</taxon>
        <taxon>Brassiceae</taxon>
        <taxon>Brassica</taxon>
    </lineage>
</organism>
<evidence type="ECO:0000256" key="1">
    <source>
        <dbReference type="ARBA" id="ARBA00004496"/>
    </source>
</evidence>
<accession>A0A8S9JLF4</accession>
<dbReference type="SUPFAM" id="SSF50978">
    <property type="entry name" value="WD40 repeat-like"/>
    <property type="match status" value="1"/>
</dbReference>
<proteinExistence type="predicted"/>
<keyword evidence="2" id="KW-0963">Cytoplasm</keyword>
<dbReference type="AlphaFoldDB" id="A0A8S9JLF4"/>
<dbReference type="InterPro" id="IPR015155">
    <property type="entry name" value="PFU"/>
</dbReference>
<dbReference type="InterPro" id="IPR036322">
    <property type="entry name" value="WD40_repeat_dom_sf"/>
</dbReference>
<comment type="subcellular location">
    <subcellularLocation>
        <location evidence="1">Cytoplasm</location>
    </subcellularLocation>
</comment>
<dbReference type="InterPro" id="IPR011989">
    <property type="entry name" value="ARM-like"/>
</dbReference>
<dbReference type="PROSITE" id="PS50082">
    <property type="entry name" value="WD_REPEATS_2"/>
    <property type="match status" value="5"/>
</dbReference>
<dbReference type="PANTHER" id="PTHR19849:SF0">
    <property type="entry name" value="PHOSPHOLIPASE A-2-ACTIVATING PROTEIN"/>
    <property type="match status" value="1"/>
</dbReference>
<dbReference type="PROSITE" id="PS51394">
    <property type="entry name" value="PFU"/>
    <property type="match status" value="2"/>
</dbReference>
<evidence type="ECO:0000259" key="6">
    <source>
        <dbReference type="PROSITE" id="PS51394"/>
    </source>
</evidence>
<feature type="domain" description="PUL" evidence="7">
    <location>
        <begin position="978"/>
        <end position="1249"/>
    </location>
</feature>
<dbReference type="PRINTS" id="PR00320">
    <property type="entry name" value="GPROTEINBRPT"/>
</dbReference>
<dbReference type="Proteomes" id="UP000712281">
    <property type="component" value="Unassembled WGS sequence"/>
</dbReference>
<feature type="repeat" description="WD" evidence="5">
    <location>
        <begin position="61"/>
        <end position="107"/>
    </location>
</feature>
<reference evidence="8" key="1">
    <citation type="submission" date="2019-12" db="EMBL/GenBank/DDBJ databases">
        <title>Genome sequencing and annotation of Brassica cretica.</title>
        <authorList>
            <person name="Studholme D.J."/>
            <person name="Sarris P.F."/>
        </authorList>
    </citation>
    <scope>NUCLEOTIDE SEQUENCE</scope>
    <source>
        <strain evidence="8">PFS-001/15</strain>
        <tissue evidence="8">Leaf</tissue>
    </source>
</reference>
<evidence type="ECO:0000256" key="5">
    <source>
        <dbReference type="PROSITE-ProRule" id="PRU00221"/>
    </source>
</evidence>
<dbReference type="Pfam" id="PF09070">
    <property type="entry name" value="PFU"/>
    <property type="match status" value="2"/>
</dbReference>
<dbReference type="InterPro" id="IPR038122">
    <property type="entry name" value="PFU_sf"/>
</dbReference>
<dbReference type="Pfam" id="PF00400">
    <property type="entry name" value="WD40"/>
    <property type="match status" value="6"/>
</dbReference>
<dbReference type="InterPro" id="IPR019775">
    <property type="entry name" value="WD40_repeat_CS"/>
</dbReference>
<dbReference type="InterPro" id="IPR011047">
    <property type="entry name" value="Quinoprotein_ADH-like_sf"/>
</dbReference>
<gene>
    <name evidence="8" type="ORF">F2Q68_00003142</name>
</gene>
<dbReference type="InterPro" id="IPR013535">
    <property type="entry name" value="PUL_dom"/>
</dbReference>
<dbReference type="PROSITE" id="PS00678">
    <property type="entry name" value="WD_REPEATS_1"/>
    <property type="match status" value="1"/>
</dbReference>
<keyword evidence="4" id="KW-0677">Repeat</keyword>
<dbReference type="InterPro" id="IPR015943">
    <property type="entry name" value="WD40/YVTN_repeat-like_dom_sf"/>
</dbReference>
<feature type="repeat" description="WD" evidence="5">
    <location>
        <begin position="212"/>
        <end position="243"/>
    </location>
</feature>
<dbReference type="GO" id="GO:0010992">
    <property type="term" value="P:ubiquitin recycling"/>
    <property type="evidence" value="ECO:0007669"/>
    <property type="project" value="TreeGrafter"/>
</dbReference>
<dbReference type="PROSITE" id="PS50294">
    <property type="entry name" value="WD_REPEATS_REGION"/>
    <property type="match status" value="1"/>
</dbReference>
<comment type="caution">
    <text evidence="8">The sequence shown here is derived from an EMBL/GenBank/DDBJ whole genome shotgun (WGS) entry which is preliminary data.</text>
</comment>
<evidence type="ECO:0000256" key="4">
    <source>
        <dbReference type="ARBA" id="ARBA00022737"/>
    </source>
</evidence>
<evidence type="ECO:0000313" key="8">
    <source>
        <dbReference type="EMBL" id="KAF2582227.1"/>
    </source>
</evidence>
<dbReference type="InterPro" id="IPR001680">
    <property type="entry name" value="WD40_rpt"/>
</dbReference>
<keyword evidence="3 5" id="KW-0853">WD repeat</keyword>
<dbReference type="GO" id="GO:0005737">
    <property type="term" value="C:cytoplasm"/>
    <property type="evidence" value="ECO:0007669"/>
    <property type="project" value="UniProtKB-SubCell"/>
</dbReference>
<feature type="repeat" description="WD" evidence="5">
    <location>
        <begin position="146"/>
        <end position="186"/>
    </location>
</feature>
<dbReference type="GO" id="GO:0043161">
    <property type="term" value="P:proteasome-mediated ubiquitin-dependent protein catabolic process"/>
    <property type="evidence" value="ECO:0007669"/>
    <property type="project" value="TreeGrafter"/>
</dbReference>
<dbReference type="Gene3D" id="3.10.20.870">
    <property type="entry name" value="PFU (PLAA family ubiquitin binding), C-terminal domain"/>
    <property type="match status" value="2"/>
</dbReference>
<evidence type="ECO:0000256" key="2">
    <source>
        <dbReference type="ARBA" id="ARBA00022490"/>
    </source>
</evidence>
<feature type="domain" description="PFU" evidence="6">
    <location>
        <begin position="853"/>
        <end position="949"/>
    </location>
</feature>
<dbReference type="PANTHER" id="PTHR19849">
    <property type="entry name" value="PHOSPHOLIPASE A-2-ACTIVATING PROTEIN"/>
    <property type="match status" value="1"/>
</dbReference>